<proteinExistence type="predicted"/>
<dbReference type="AlphaFoldDB" id="A0AAN7NX58"/>
<evidence type="ECO:0000313" key="2">
    <source>
        <dbReference type="Proteomes" id="UP001353858"/>
    </source>
</evidence>
<protein>
    <recommendedName>
        <fullName evidence="3">DUF4371 domain-containing protein</fullName>
    </recommendedName>
</protein>
<keyword evidence="2" id="KW-1185">Reference proteome</keyword>
<dbReference type="EMBL" id="JARPUR010000008">
    <property type="protein sequence ID" value="KAK4871992.1"/>
    <property type="molecule type" value="Genomic_DNA"/>
</dbReference>
<dbReference type="Proteomes" id="UP001353858">
    <property type="component" value="Unassembled WGS sequence"/>
</dbReference>
<reference evidence="2" key="1">
    <citation type="submission" date="2023-01" db="EMBL/GenBank/DDBJ databases">
        <title>Key to firefly adult light organ development and bioluminescence: homeobox transcription factors regulate luciferase expression and transportation to peroxisome.</title>
        <authorList>
            <person name="Fu X."/>
        </authorList>
    </citation>
    <scope>NUCLEOTIDE SEQUENCE [LARGE SCALE GENOMIC DNA]</scope>
</reference>
<gene>
    <name evidence="1" type="ORF">RN001_016116</name>
</gene>
<accession>A0AAN7NX58</accession>
<evidence type="ECO:0008006" key="3">
    <source>
        <dbReference type="Google" id="ProtNLM"/>
    </source>
</evidence>
<name>A0AAN7NX58_9COLE</name>
<sequence length="93" mass="11066">MNKHLRRVKNQEIMVHYLGKDIQNELMQILAGAIKNKILSLVKSAKYYSIILDCIPEVRKIVYNFYRSQADIYAFRQKPDTYSPRHSSHLRQK</sequence>
<organism evidence="1 2">
    <name type="scientific">Aquatica leii</name>
    <dbReference type="NCBI Taxonomy" id="1421715"/>
    <lineage>
        <taxon>Eukaryota</taxon>
        <taxon>Metazoa</taxon>
        <taxon>Ecdysozoa</taxon>
        <taxon>Arthropoda</taxon>
        <taxon>Hexapoda</taxon>
        <taxon>Insecta</taxon>
        <taxon>Pterygota</taxon>
        <taxon>Neoptera</taxon>
        <taxon>Endopterygota</taxon>
        <taxon>Coleoptera</taxon>
        <taxon>Polyphaga</taxon>
        <taxon>Elateriformia</taxon>
        <taxon>Elateroidea</taxon>
        <taxon>Lampyridae</taxon>
        <taxon>Luciolinae</taxon>
        <taxon>Aquatica</taxon>
    </lineage>
</organism>
<comment type="caution">
    <text evidence="1">The sequence shown here is derived from an EMBL/GenBank/DDBJ whole genome shotgun (WGS) entry which is preliminary data.</text>
</comment>
<evidence type="ECO:0000313" key="1">
    <source>
        <dbReference type="EMBL" id="KAK4871992.1"/>
    </source>
</evidence>